<feature type="chain" id="PRO_5002481699" evidence="2">
    <location>
        <begin position="21"/>
        <end position="344"/>
    </location>
</feature>
<dbReference type="InterPro" id="IPR038071">
    <property type="entry name" value="UROD/MetE-like_sf"/>
</dbReference>
<dbReference type="SUPFAM" id="SSF51726">
    <property type="entry name" value="UROD/MetE-like"/>
    <property type="match status" value="1"/>
</dbReference>
<name>A0A0F4YKX2_RASE3</name>
<dbReference type="OrthoDB" id="5422863at2759"/>
<proteinExistence type="predicted"/>
<evidence type="ECO:0000256" key="1">
    <source>
        <dbReference type="SAM" id="MobiDB-lite"/>
    </source>
</evidence>
<accession>A0A0F4YKX2</accession>
<dbReference type="GeneID" id="25319443"/>
<evidence type="ECO:0000313" key="3">
    <source>
        <dbReference type="EMBL" id="KKA18879.1"/>
    </source>
</evidence>
<comment type="caution">
    <text evidence="3">The sequence shown here is derived from an EMBL/GenBank/DDBJ whole genome shotgun (WGS) entry which is preliminary data.</text>
</comment>
<protein>
    <submittedName>
        <fullName evidence="3">Uncharacterized protein</fullName>
    </submittedName>
</protein>
<organism evidence="3 4">
    <name type="scientific">Rasamsonia emersonii (strain ATCC 16479 / CBS 393.64 / IMI 116815)</name>
    <dbReference type="NCBI Taxonomy" id="1408163"/>
    <lineage>
        <taxon>Eukaryota</taxon>
        <taxon>Fungi</taxon>
        <taxon>Dikarya</taxon>
        <taxon>Ascomycota</taxon>
        <taxon>Pezizomycotina</taxon>
        <taxon>Eurotiomycetes</taxon>
        <taxon>Eurotiomycetidae</taxon>
        <taxon>Eurotiales</taxon>
        <taxon>Trichocomaceae</taxon>
        <taxon>Rasamsonia</taxon>
    </lineage>
</organism>
<dbReference type="Proteomes" id="UP000053958">
    <property type="component" value="Unassembled WGS sequence"/>
</dbReference>
<sequence>MTTTTTTSVLLIGSIPLSSAKEVFLTTSAALPGRLQDLPDSETGFEATTSPGRRTASGGRPGERSTWTEIRLWEAVKPSQYDTAALQSYEIFLRLGDKNAIPSQTRFQVCLPSPMACVQWHVKPEFHATLEPLYEQRILEALGVSLAKIPASDLAIQWDLCFEIMALEYERGRISDPLFKPHFLSSSSFFSAKHGILDRINRLCEKIPADVLLGFHFCYGDLGRRHFVEPEDTAVMVDLANSISKRISRPVSWVHMPVPRDKDDVGYFEPLRGLDIGDQAQLYLGLVHAGDEEGTKRRIRTAQAVVSRGFGVATECGLGRMPWDEVESVLRILREVTVPCQKYQ</sequence>
<evidence type="ECO:0000256" key="2">
    <source>
        <dbReference type="SAM" id="SignalP"/>
    </source>
</evidence>
<dbReference type="RefSeq" id="XP_013325491.1">
    <property type="nucleotide sequence ID" value="XM_013470037.1"/>
</dbReference>
<evidence type="ECO:0000313" key="4">
    <source>
        <dbReference type="Proteomes" id="UP000053958"/>
    </source>
</evidence>
<gene>
    <name evidence="3" type="ORF">T310_7167</name>
</gene>
<dbReference type="Gene3D" id="3.20.20.210">
    <property type="match status" value="1"/>
</dbReference>
<dbReference type="EMBL" id="LASV01000407">
    <property type="protein sequence ID" value="KKA18879.1"/>
    <property type="molecule type" value="Genomic_DNA"/>
</dbReference>
<reference evidence="3 4" key="1">
    <citation type="submission" date="2015-04" db="EMBL/GenBank/DDBJ databases">
        <authorList>
            <person name="Heijne W.H."/>
            <person name="Fedorova N.D."/>
            <person name="Nierman W.C."/>
            <person name="Vollebregt A.W."/>
            <person name="Zhao Z."/>
            <person name="Wu L."/>
            <person name="Kumar M."/>
            <person name="Stam H."/>
            <person name="van den Berg M.A."/>
            <person name="Pel H.J."/>
        </authorList>
    </citation>
    <scope>NUCLEOTIDE SEQUENCE [LARGE SCALE GENOMIC DNA]</scope>
    <source>
        <strain evidence="3 4">CBS 393.64</strain>
    </source>
</reference>
<feature type="region of interest" description="Disordered" evidence="1">
    <location>
        <begin position="35"/>
        <end position="64"/>
    </location>
</feature>
<keyword evidence="4" id="KW-1185">Reference proteome</keyword>
<keyword evidence="2" id="KW-0732">Signal</keyword>
<dbReference type="AlphaFoldDB" id="A0A0F4YKX2"/>
<feature type="signal peptide" evidence="2">
    <location>
        <begin position="1"/>
        <end position="20"/>
    </location>
</feature>